<evidence type="ECO:0000256" key="6">
    <source>
        <dbReference type="ARBA" id="ARBA00022989"/>
    </source>
</evidence>
<dbReference type="GeneID" id="20526436"/>
<keyword evidence="4" id="KW-0337">GPI-anchor biosynthesis</keyword>
<name>A0A058ZD30_FONAL</name>
<comment type="similarity">
    <text evidence="3">Belongs to the PIGC family.</text>
</comment>
<feature type="region of interest" description="Disordered" evidence="8">
    <location>
        <begin position="1"/>
        <end position="24"/>
    </location>
</feature>
<gene>
    <name evidence="10" type="ORF">H696_01711</name>
</gene>
<feature type="transmembrane region" description="Helical" evidence="9">
    <location>
        <begin position="70"/>
        <end position="93"/>
    </location>
</feature>
<dbReference type="RefSeq" id="XP_009493893.1">
    <property type="nucleotide sequence ID" value="XM_009495618.1"/>
</dbReference>
<protein>
    <submittedName>
        <fullName evidence="10">Uncharacterized protein</fullName>
    </submittedName>
</protein>
<keyword evidence="5 9" id="KW-0812">Transmembrane</keyword>
<comment type="pathway">
    <text evidence="2">Glycolipid biosynthesis; glycosylphosphatidylinositol-anchor biosynthesis.</text>
</comment>
<sequence length="538" mass="56537">MSSRMSFAARPVSSQTPGHAGTAGFVPASTHTWRRVLFRKQAFADNHVGPAFMAGLRRNTNVRVRDFRPLAAAAAATLAWHLTVVALFLSLFFMSWNALDQSRGADARASSPAALEAPPMHALLPEALDCPAFQYFNFWPMGQDDLLSPGEGTLSPSSGPSSPMCEHPVVRRATLVLGTVALGSAAAAILATLSWYLLVETGSAGAPSSEAHMPAMLSDLLARHRTASDGPRLGGPFRLAGHWLADVASLLHASVQCFGHLARHILREQLIDWIAPPIVACLVARSFVPVALAALSRYSNDTIAALGITVGAGYLAAPPYREFSTPPAARPAPPGSLSPRTPSTPATPGPLPAGAPMAPACSPLRQRLRPAAEAFSPADFLASLTSHGNTLGGDLFSVSLAVLGAGLAASRLEACASLSSALWAAGLFLSLAWASIRRASSLGGDGFQYLPPLSTLLVPMTCVALWSSLPATVSSDVVYLPLLPPVSPALMAVLLYLTVWLGVVFLAPAWLIYSMRWKDEIKGPWDEAVIVVAQSDDG</sequence>
<keyword evidence="6 9" id="KW-1133">Transmembrane helix</keyword>
<dbReference type="PANTHER" id="PTHR12982:SF0">
    <property type="entry name" value="PHOSPHATIDYLINOSITOL N-ACETYLGLUCOSAMINYLTRANSFERASE SUBUNIT C"/>
    <property type="match status" value="1"/>
</dbReference>
<evidence type="ECO:0000256" key="4">
    <source>
        <dbReference type="ARBA" id="ARBA00022502"/>
    </source>
</evidence>
<evidence type="ECO:0000313" key="11">
    <source>
        <dbReference type="Proteomes" id="UP000030693"/>
    </source>
</evidence>
<evidence type="ECO:0000256" key="8">
    <source>
        <dbReference type="SAM" id="MobiDB-lite"/>
    </source>
</evidence>
<evidence type="ECO:0000313" key="10">
    <source>
        <dbReference type="EMBL" id="KCV72315.1"/>
    </source>
</evidence>
<dbReference type="PANTHER" id="PTHR12982">
    <property type="entry name" value="PHOSPHATIDYLINOSITOL GLYCAN, CLASS C"/>
    <property type="match status" value="1"/>
</dbReference>
<reference evidence="10" key="1">
    <citation type="submission" date="2013-04" db="EMBL/GenBank/DDBJ databases">
        <title>The Genome Sequence of Fonticula alba ATCC 38817.</title>
        <authorList>
            <consortium name="The Broad Institute Genomics Platform"/>
            <person name="Russ C."/>
            <person name="Cuomo C."/>
            <person name="Burger G."/>
            <person name="Gray M.W."/>
            <person name="Holland P.W.H."/>
            <person name="King N."/>
            <person name="Lang F.B.F."/>
            <person name="Roger A.J."/>
            <person name="Ruiz-Trillo I."/>
            <person name="Brown M."/>
            <person name="Walker B."/>
            <person name="Young S."/>
            <person name="Zeng Q."/>
            <person name="Gargeya S."/>
            <person name="Fitzgerald M."/>
            <person name="Haas B."/>
            <person name="Abouelleil A."/>
            <person name="Allen A.W."/>
            <person name="Alvarado L."/>
            <person name="Arachchi H.M."/>
            <person name="Berlin A.M."/>
            <person name="Chapman S.B."/>
            <person name="Gainer-Dewar J."/>
            <person name="Goldberg J."/>
            <person name="Griggs A."/>
            <person name="Gujja S."/>
            <person name="Hansen M."/>
            <person name="Howarth C."/>
            <person name="Imamovic A."/>
            <person name="Ireland A."/>
            <person name="Larimer J."/>
            <person name="McCowan C."/>
            <person name="Murphy C."/>
            <person name="Pearson M."/>
            <person name="Poon T.W."/>
            <person name="Priest M."/>
            <person name="Roberts A."/>
            <person name="Saif S."/>
            <person name="Shea T."/>
            <person name="Sisk P."/>
            <person name="Sykes S."/>
            <person name="Wortman J."/>
            <person name="Nusbaum C."/>
            <person name="Birren B."/>
        </authorList>
    </citation>
    <scope>NUCLEOTIDE SEQUENCE [LARGE SCALE GENOMIC DNA]</scope>
    <source>
        <strain evidence="10">ATCC 38817</strain>
    </source>
</reference>
<dbReference type="EMBL" id="KB932202">
    <property type="protein sequence ID" value="KCV72315.1"/>
    <property type="molecule type" value="Genomic_DNA"/>
</dbReference>
<feature type="transmembrane region" description="Helical" evidence="9">
    <location>
        <begin position="416"/>
        <end position="436"/>
    </location>
</feature>
<accession>A0A058ZD30</accession>
<keyword evidence="11" id="KW-1185">Reference proteome</keyword>
<organism evidence="10">
    <name type="scientific">Fonticula alba</name>
    <name type="common">Slime mold</name>
    <dbReference type="NCBI Taxonomy" id="691883"/>
    <lineage>
        <taxon>Eukaryota</taxon>
        <taxon>Rotosphaerida</taxon>
        <taxon>Fonticulaceae</taxon>
        <taxon>Fonticula</taxon>
    </lineage>
</organism>
<dbReference type="OrthoDB" id="196709at2759"/>
<keyword evidence="7 9" id="KW-0472">Membrane</keyword>
<evidence type="ECO:0000256" key="2">
    <source>
        <dbReference type="ARBA" id="ARBA00004687"/>
    </source>
</evidence>
<proteinExistence type="inferred from homology"/>
<evidence type="ECO:0000256" key="7">
    <source>
        <dbReference type="ARBA" id="ARBA00023136"/>
    </source>
</evidence>
<dbReference type="InterPro" id="IPR009450">
    <property type="entry name" value="Plno_GlcNAc_GPI2"/>
</dbReference>
<dbReference type="UniPathway" id="UPA00196"/>
<evidence type="ECO:0000256" key="9">
    <source>
        <dbReference type="SAM" id="Phobius"/>
    </source>
</evidence>
<dbReference type="GO" id="GO:0006506">
    <property type="term" value="P:GPI anchor biosynthetic process"/>
    <property type="evidence" value="ECO:0007669"/>
    <property type="project" value="UniProtKB-UniPathway"/>
</dbReference>
<evidence type="ECO:0000256" key="3">
    <source>
        <dbReference type="ARBA" id="ARBA00008321"/>
    </source>
</evidence>
<dbReference type="STRING" id="691883.A0A058ZD30"/>
<feature type="transmembrane region" description="Helical" evidence="9">
    <location>
        <begin position="489"/>
        <end position="513"/>
    </location>
</feature>
<dbReference type="AlphaFoldDB" id="A0A058ZD30"/>
<dbReference type="Proteomes" id="UP000030693">
    <property type="component" value="Unassembled WGS sequence"/>
</dbReference>
<dbReference type="Pfam" id="PF06432">
    <property type="entry name" value="GPI2"/>
    <property type="match status" value="2"/>
</dbReference>
<feature type="transmembrane region" description="Helical" evidence="9">
    <location>
        <begin position="448"/>
        <end position="469"/>
    </location>
</feature>
<feature type="transmembrane region" description="Helical" evidence="9">
    <location>
        <begin position="174"/>
        <end position="198"/>
    </location>
</feature>
<feature type="region of interest" description="Disordered" evidence="8">
    <location>
        <begin position="325"/>
        <end position="355"/>
    </location>
</feature>
<dbReference type="GO" id="GO:0000506">
    <property type="term" value="C:glycosylphosphatidylinositol-N-acetylglucosaminyltransferase (GPI-GnT) complex"/>
    <property type="evidence" value="ECO:0007669"/>
    <property type="project" value="TreeGrafter"/>
</dbReference>
<comment type="subcellular location">
    <subcellularLocation>
        <location evidence="1">Membrane</location>
        <topology evidence="1">Multi-pass membrane protein</topology>
    </subcellularLocation>
</comment>
<evidence type="ECO:0000256" key="5">
    <source>
        <dbReference type="ARBA" id="ARBA00022692"/>
    </source>
</evidence>
<evidence type="ECO:0000256" key="1">
    <source>
        <dbReference type="ARBA" id="ARBA00004141"/>
    </source>
</evidence>